<organism evidence="6 7">
    <name type="scientific">Caldisalinibacter kiritimatiensis</name>
    <dbReference type="NCBI Taxonomy" id="1304284"/>
    <lineage>
        <taxon>Bacteria</taxon>
        <taxon>Bacillati</taxon>
        <taxon>Bacillota</taxon>
        <taxon>Tissierellia</taxon>
        <taxon>Tissierellales</taxon>
        <taxon>Thermohalobacteraceae</taxon>
        <taxon>Caldisalinibacter</taxon>
    </lineage>
</organism>
<dbReference type="CDD" id="cd00732">
    <property type="entry name" value="CheW"/>
    <property type="match status" value="1"/>
</dbReference>
<keyword evidence="4" id="KW-0145">Chemotaxis</keyword>
<proteinExistence type="predicted"/>
<dbReference type="PROSITE" id="PS50851">
    <property type="entry name" value="CHEW"/>
    <property type="match status" value="1"/>
</dbReference>
<keyword evidence="7" id="KW-1185">Reference proteome</keyword>
<dbReference type="SMART" id="SM00260">
    <property type="entry name" value="CheW"/>
    <property type="match status" value="1"/>
</dbReference>
<evidence type="ECO:0000259" key="5">
    <source>
        <dbReference type="PROSITE" id="PS50851"/>
    </source>
</evidence>
<dbReference type="InterPro" id="IPR002545">
    <property type="entry name" value="CheW-lke_dom"/>
</dbReference>
<comment type="subcellular location">
    <subcellularLocation>
        <location evidence="1">Cytoplasm</location>
    </subcellularLocation>
</comment>
<evidence type="ECO:0000313" key="7">
    <source>
        <dbReference type="Proteomes" id="UP000013378"/>
    </source>
</evidence>
<dbReference type="SUPFAM" id="SSF50341">
    <property type="entry name" value="CheW-like"/>
    <property type="match status" value="1"/>
</dbReference>
<gene>
    <name evidence="6" type="ORF">L21TH_2259</name>
</gene>
<dbReference type="Gene3D" id="2.30.30.40">
    <property type="entry name" value="SH3 Domains"/>
    <property type="match status" value="1"/>
</dbReference>
<dbReference type="STRING" id="1304284.L21TH_2259"/>
<dbReference type="eggNOG" id="COG0835">
    <property type="taxonomic scope" value="Bacteria"/>
</dbReference>
<evidence type="ECO:0000256" key="4">
    <source>
        <dbReference type="ARBA" id="ARBA00022500"/>
    </source>
</evidence>
<comment type="caution">
    <text evidence="6">The sequence shown here is derived from an EMBL/GenBank/DDBJ whole genome shotgun (WGS) entry which is preliminary data.</text>
</comment>
<dbReference type="AlphaFoldDB" id="R1CBN2"/>
<dbReference type="Proteomes" id="UP000013378">
    <property type="component" value="Unassembled WGS sequence"/>
</dbReference>
<dbReference type="PATRIC" id="fig|1304284.3.peg.2210"/>
<keyword evidence="3" id="KW-0963">Cytoplasm</keyword>
<evidence type="ECO:0000256" key="3">
    <source>
        <dbReference type="ARBA" id="ARBA00022490"/>
    </source>
</evidence>
<dbReference type="FunFam" id="2.40.50.180:FF:000002">
    <property type="entry name" value="Chemotaxis protein CheW"/>
    <property type="match status" value="1"/>
</dbReference>
<dbReference type="PANTHER" id="PTHR22617">
    <property type="entry name" value="CHEMOTAXIS SENSOR HISTIDINE KINASE-RELATED"/>
    <property type="match status" value="1"/>
</dbReference>
<dbReference type="GO" id="GO:0007165">
    <property type="term" value="P:signal transduction"/>
    <property type="evidence" value="ECO:0007669"/>
    <property type="project" value="InterPro"/>
</dbReference>
<evidence type="ECO:0000256" key="2">
    <source>
        <dbReference type="ARBA" id="ARBA00021483"/>
    </source>
</evidence>
<dbReference type="RefSeq" id="WP_006316268.1">
    <property type="nucleotide sequence ID" value="NZ_ARZA01000250.1"/>
</dbReference>
<dbReference type="PANTHER" id="PTHR22617:SF23">
    <property type="entry name" value="CHEMOTAXIS PROTEIN CHEW"/>
    <property type="match status" value="1"/>
</dbReference>
<protein>
    <recommendedName>
        <fullName evidence="2">Chemotaxis protein CheW</fullName>
    </recommendedName>
</protein>
<reference evidence="6 7" key="1">
    <citation type="journal article" date="2015" name="Geomicrobiol. J.">
        <title>Caldisalinibacter kiritimatiensis gen. nov., sp. nov., a moderately thermohalophilic thiosulfate-reducing bacterium from a hypersaline microbial mat.</title>
        <authorList>
            <person name="Ben Hania W."/>
            <person name="Joseph M."/>
            <person name="Fiebig A."/>
            <person name="Bunk B."/>
            <person name="Klenk H.-P."/>
            <person name="Fardeau M.-L."/>
            <person name="Spring S."/>
        </authorList>
    </citation>
    <scope>NUCLEOTIDE SEQUENCE [LARGE SCALE GENOMIC DNA]</scope>
    <source>
        <strain evidence="6 7">L21-TH-D2</strain>
    </source>
</reference>
<name>R1CBN2_9FIRM</name>
<evidence type="ECO:0000256" key="1">
    <source>
        <dbReference type="ARBA" id="ARBA00004496"/>
    </source>
</evidence>
<dbReference type="GO" id="GO:0005829">
    <property type="term" value="C:cytosol"/>
    <property type="evidence" value="ECO:0007669"/>
    <property type="project" value="TreeGrafter"/>
</dbReference>
<dbReference type="InterPro" id="IPR036061">
    <property type="entry name" value="CheW-like_dom_sf"/>
</dbReference>
<sequence length="154" mass="17616">MNQINRTQENQYVAFKLKDEYYGLDIYSVKSIERISSFTRVPNAPDYVKGVMNLRGEVVPVIDLRIRLGIDSKEIDKESRIVIVNYDESVVGLLVDASSEVIRIEENEIDHVPTMGDSYTKNYISGIGKKDGRLIMILDLEKVLEFKGRIKNES</sequence>
<dbReference type="EMBL" id="ARZA01000250">
    <property type="protein sequence ID" value="EOC99729.1"/>
    <property type="molecule type" value="Genomic_DNA"/>
</dbReference>
<accession>R1CBN2</accession>
<feature type="domain" description="CheW-like" evidence="5">
    <location>
        <begin position="9"/>
        <end position="149"/>
    </location>
</feature>
<evidence type="ECO:0000313" key="6">
    <source>
        <dbReference type="EMBL" id="EOC99729.1"/>
    </source>
</evidence>
<dbReference type="GO" id="GO:0006935">
    <property type="term" value="P:chemotaxis"/>
    <property type="evidence" value="ECO:0007669"/>
    <property type="project" value="UniProtKB-KW"/>
</dbReference>
<dbReference type="InterPro" id="IPR039315">
    <property type="entry name" value="CheW"/>
</dbReference>
<dbReference type="Pfam" id="PF01584">
    <property type="entry name" value="CheW"/>
    <property type="match status" value="1"/>
</dbReference>
<dbReference type="Gene3D" id="2.40.50.180">
    <property type="entry name" value="CheA-289, Domain 4"/>
    <property type="match status" value="1"/>
</dbReference>